<evidence type="ECO:0000313" key="2">
    <source>
        <dbReference type="Proteomes" id="UP000319280"/>
    </source>
</evidence>
<keyword evidence="2" id="KW-1185">Reference proteome</keyword>
<sequence length="117" mass="12744">MDWLIFGGCRKSSIGYGKAFAQMAVLSLELRCASLELGGLSLELGCASLEFGLLSLELGRASLEFGSASLELRRASLELPDLSLNFAPPAHLLSETGILTEVPLPFIFWHFPAFWII</sequence>
<dbReference type="AlphaFoldDB" id="A0A549YFA3"/>
<reference evidence="1 2" key="1">
    <citation type="submission" date="2019-07" db="EMBL/GenBank/DDBJ databases">
        <title>Genomic analysis of Lentibacillus sp. NKC851-2.</title>
        <authorList>
            <person name="Oh Y.J."/>
        </authorList>
    </citation>
    <scope>NUCLEOTIDE SEQUENCE [LARGE SCALE GENOMIC DNA]</scope>
    <source>
        <strain evidence="1 2">NKC851-2</strain>
    </source>
</reference>
<dbReference type="Proteomes" id="UP000319280">
    <property type="component" value="Unassembled WGS sequence"/>
</dbReference>
<gene>
    <name evidence="1" type="ORF">FH966_01885</name>
</gene>
<name>A0A549YFA3_9BACI</name>
<dbReference type="EMBL" id="VJMZ01000001">
    <property type="protein sequence ID" value="TRM10569.1"/>
    <property type="molecule type" value="Genomic_DNA"/>
</dbReference>
<accession>A0A549YFA3</accession>
<organism evidence="1 2">
    <name type="scientific">Lentibacillus cibarius</name>
    <dbReference type="NCBI Taxonomy" id="2583219"/>
    <lineage>
        <taxon>Bacteria</taxon>
        <taxon>Bacillati</taxon>
        <taxon>Bacillota</taxon>
        <taxon>Bacilli</taxon>
        <taxon>Bacillales</taxon>
        <taxon>Bacillaceae</taxon>
        <taxon>Lentibacillus</taxon>
    </lineage>
</organism>
<comment type="caution">
    <text evidence="1">The sequence shown here is derived from an EMBL/GenBank/DDBJ whole genome shotgun (WGS) entry which is preliminary data.</text>
</comment>
<protein>
    <submittedName>
        <fullName evidence="1">Uncharacterized protein</fullName>
    </submittedName>
</protein>
<dbReference type="RefSeq" id="WP_142789857.1">
    <property type="nucleotide sequence ID" value="NZ_VJMZ01000001.1"/>
</dbReference>
<proteinExistence type="predicted"/>
<evidence type="ECO:0000313" key="1">
    <source>
        <dbReference type="EMBL" id="TRM10569.1"/>
    </source>
</evidence>